<dbReference type="GO" id="GO:0043565">
    <property type="term" value="F:sequence-specific DNA binding"/>
    <property type="evidence" value="ECO:0007669"/>
    <property type="project" value="InterPro"/>
</dbReference>
<proteinExistence type="predicted"/>
<reference evidence="5 6" key="1">
    <citation type="submission" date="2020-08" db="EMBL/GenBank/DDBJ databases">
        <title>Genomic Encyclopedia of Type Strains, Phase IV (KMG-IV): sequencing the most valuable type-strain genomes for metagenomic binning, comparative biology and taxonomic classification.</title>
        <authorList>
            <person name="Goeker M."/>
        </authorList>
    </citation>
    <scope>NUCLEOTIDE SEQUENCE [LARGE SCALE GENOMIC DNA]</scope>
    <source>
        <strain evidence="5 6">DSM 25966</strain>
    </source>
</reference>
<evidence type="ECO:0000259" key="4">
    <source>
        <dbReference type="PROSITE" id="PS01124"/>
    </source>
</evidence>
<evidence type="ECO:0000313" key="5">
    <source>
        <dbReference type="EMBL" id="MBB3928997.1"/>
    </source>
</evidence>
<keyword evidence="2 5" id="KW-0238">DNA-binding</keyword>
<dbReference type="InterPro" id="IPR035418">
    <property type="entry name" value="AraC-bd_2"/>
</dbReference>
<dbReference type="GO" id="GO:0003700">
    <property type="term" value="F:DNA-binding transcription factor activity"/>
    <property type="evidence" value="ECO:0007669"/>
    <property type="project" value="InterPro"/>
</dbReference>
<keyword evidence="6" id="KW-1185">Reference proteome</keyword>
<evidence type="ECO:0000256" key="1">
    <source>
        <dbReference type="ARBA" id="ARBA00023015"/>
    </source>
</evidence>
<dbReference type="InterPro" id="IPR020449">
    <property type="entry name" value="Tscrpt_reg_AraC-type_HTH"/>
</dbReference>
<evidence type="ECO:0000256" key="2">
    <source>
        <dbReference type="ARBA" id="ARBA00023125"/>
    </source>
</evidence>
<feature type="domain" description="HTH araC/xylS-type" evidence="4">
    <location>
        <begin position="216"/>
        <end position="317"/>
    </location>
</feature>
<organism evidence="5 6">
    <name type="scientific">Kaistia hirudinis</name>
    <dbReference type="NCBI Taxonomy" id="1293440"/>
    <lineage>
        <taxon>Bacteria</taxon>
        <taxon>Pseudomonadati</taxon>
        <taxon>Pseudomonadota</taxon>
        <taxon>Alphaproteobacteria</taxon>
        <taxon>Hyphomicrobiales</taxon>
        <taxon>Kaistiaceae</taxon>
        <taxon>Kaistia</taxon>
    </lineage>
</organism>
<dbReference type="SUPFAM" id="SSF46689">
    <property type="entry name" value="Homeodomain-like"/>
    <property type="match status" value="1"/>
</dbReference>
<dbReference type="InterPro" id="IPR050204">
    <property type="entry name" value="AraC_XylS_family_regulators"/>
</dbReference>
<dbReference type="PROSITE" id="PS01124">
    <property type="entry name" value="HTH_ARAC_FAMILY_2"/>
    <property type="match status" value="1"/>
</dbReference>
<protein>
    <submittedName>
        <fullName evidence="5">AraC-like DNA-binding protein</fullName>
    </submittedName>
</protein>
<accession>A0A840AIZ9</accession>
<dbReference type="PANTHER" id="PTHR46796:SF6">
    <property type="entry name" value="ARAC SUBFAMILY"/>
    <property type="match status" value="1"/>
</dbReference>
<dbReference type="SMART" id="SM00342">
    <property type="entry name" value="HTH_ARAC"/>
    <property type="match status" value="1"/>
</dbReference>
<keyword evidence="3" id="KW-0804">Transcription</keyword>
<dbReference type="InterPro" id="IPR018060">
    <property type="entry name" value="HTH_AraC"/>
</dbReference>
<dbReference type="InterPro" id="IPR009057">
    <property type="entry name" value="Homeodomain-like_sf"/>
</dbReference>
<dbReference type="PANTHER" id="PTHR46796">
    <property type="entry name" value="HTH-TYPE TRANSCRIPTIONAL ACTIVATOR RHAS-RELATED"/>
    <property type="match status" value="1"/>
</dbReference>
<comment type="caution">
    <text evidence="5">The sequence shown here is derived from an EMBL/GenBank/DDBJ whole genome shotgun (WGS) entry which is preliminary data.</text>
</comment>
<dbReference type="EMBL" id="JACIDS010000001">
    <property type="protein sequence ID" value="MBB3928997.1"/>
    <property type="molecule type" value="Genomic_DNA"/>
</dbReference>
<evidence type="ECO:0000313" key="6">
    <source>
        <dbReference type="Proteomes" id="UP000553963"/>
    </source>
</evidence>
<dbReference type="Proteomes" id="UP000553963">
    <property type="component" value="Unassembled WGS sequence"/>
</dbReference>
<sequence>MTVMGFGWRELSTDAVPARERLDYWREATNSLFPPTRLSRPSFEGFYGRVGSLQIGEVTLADIVSTSLEVSRTDAEIRGSDDRWYEMTIQIEGECAFEQDGRELITTPRSMVLYDSRRPYRMRFSGHYRQISLKVPRAALRELVPHVDRLIAVPVDARSLPGRFILDLACGLCEQPEEIRPALAGRLEAHVMELLATALIGADTECVSASSLAQVERIKAHILARLDDAALSPRSVAAELGISLRRLYELFEAEEQPLARFIQAQRLDRIRRALADPLKRGLPIATIAFDCGFKDFSHFSRAFRKQFGIAPGQYRSERLH</sequence>
<gene>
    <name evidence="5" type="ORF">GGR25_000016</name>
</gene>
<dbReference type="Gene3D" id="1.10.10.60">
    <property type="entry name" value="Homeodomain-like"/>
    <property type="match status" value="1"/>
</dbReference>
<dbReference type="Pfam" id="PF12833">
    <property type="entry name" value="HTH_18"/>
    <property type="match status" value="1"/>
</dbReference>
<evidence type="ECO:0000256" key="3">
    <source>
        <dbReference type="ARBA" id="ARBA00023163"/>
    </source>
</evidence>
<dbReference type="InterPro" id="IPR018062">
    <property type="entry name" value="HTH_AraC-typ_CS"/>
</dbReference>
<dbReference type="AlphaFoldDB" id="A0A840AIZ9"/>
<keyword evidence="1" id="KW-0805">Transcription regulation</keyword>
<dbReference type="PROSITE" id="PS00041">
    <property type="entry name" value="HTH_ARAC_FAMILY_1"/>
    <property type="match status" value="1"/>
</dbReference>
<dbReference type="Pfam" id="PF14525">
    <property type="entry name" value="AraC_binding_2"/>
    <property type="match status" value="1"/>
</dbReference>
<dbReference type="PRINTS" id="PR00032">
    <property type="entry name" value="HTHARAC"/>
</dbReference>
<dbReference type="RefSeq" id="WP_183396701.1">
    <property type="nucleotide sequence ID" value="NZ_JACIDS010000001.1"/>
</dbReference>
<name>A0A840AIZ9_9HYPH</name>